<dbReference type="Proteomes" id="UP000095751">
    <property type="component" value="Unassembled WGS sequence"/>
</dbReference>
<organism evidence="2 3">
    <name type="scientific">Fragilariopsis cylindrus CCMP1102</name>
    <dbReference type="NCBI Taxonomy" id="635003"/>
    <lineage>
        <taxon>Eukaryota</taxon>
        <taxon>Sar</taxon>
        <taxon>Stramenopiles</taxon>
        <taxon>Ochrophyta</taxon>
        <taxon>Bacillariophyta</taxon>
        <taxon>Bacillariophyceae</taxon>
        <taxon>Bacillariophycidae</taxon>
        <taxon>Bacillariales</taxon>
        <taxon>Bacillariaceae</taxon>
        <taxon>Fragilariopsis</taxon>
    </lineage>
</organism>
<proteinExistence type="predicted"/>
<dbReference type="KEGG" id="fcy:FRACYDRAFT_237427"/>
<reference evidence="2 3" key="1">
    <citation type="submission" date="2016-09" db="EMBL/GenBank/DDBJ databases">
        <title>Extensive genetic diversity and differential bi-allelic expression allows diatom success in the polar Southern Ocean.</title>
        <authorList>
            <consortium name="DOE Joint Genome Institute"/>
            <person name="Mock T."/>
            <person name="Otillar R.P."/>
            <person name="Strauss J."/>
            <person name="Dupont C."/>
            <person name="Frickenhaus S."/>
            <person name="Maumus F."/>
            <person name="Mcmullan M."/>
            <person name="Sanges R."/>
            <person name="Schmutz J."/>
            <person name="Toseland A."/>
            <person name="Valas R."/>
            <person name="Veluchamy A."/>
            <person name="Ward B.J."/>
            <person name="Allen A."/>
            <person name="Barry K."/>
            <person name="Falciatore A."/>
            <person name="Ferrante M."/>
            <person name="Fortunato A.E."/>
            <person name="Gloeckner G."/>
            <person name="Gruber A."/>
            <person name="Hipkin R."/>
            <person name="Janech M."/>
            <person name="Kroth P."/>
            <person name="Leese F."/>
            <person name="Lindquist E."/>
            <person name="Lyon B.R."/>
            <person name="Martin J."/>
            <person name="Mayer C."/>
            <person name="Parker M."/>
            <person name="Quesneville H."/>
            <person name="Raymond J."/>
            <person name="Uhlig C."/>
            <person name="Valentin K.U."/>
            <person name="Worden A.Z."/>
            <person name="Armbrust E.V."/>
            <person name="Bowler C."/>
            <person name="Green B."/>
            <person name="Moulton V."/>
            <person name="Van Oosterhout C."/>
            <person name="Grigoriev I."/>
        </authorList>
    </citation>
    <scope>NUCLEOTIDE SEQUENCE [LARGE SCALE GENOMIC DNA]</scope>
    <source>
        <strain evidence="2 3">CCMP1102</strain>
    </source>
</reference>
<feature type="region of interest" description="Disordered" evidence="1">
    <location>
        <begin position="111"/>
        <end position="130"/>
    </location>
</feature>
<sequence>MLKLEAKKEWTHHLSSEVIRRTGVLRQPDYNITSNYGNDNVGGVNNNSNNSNRNRNDEMASATCLSIGSDQLKIMIPFSSLSSRCRHSSSSCFLSISGINTYKGGGSINIRSSSSSTTTSDSTVPCCSTY</sequence>
<name>A0A1E7FLX6_9STRA</name>
<keyword evidence="3" id="KW-1185">Reference proteome</keyword>
<feature type="compositionally biased region" description="Low complexity" evidence="1">
    <location>
        <begin position="38"/>
        <end position="53"/>
    </location>
</feature>
<accession>A0A1E7FLX6</accession>
<evidence type="ECO:0000313" key="2">
    <source>
        <dbReference type="EMBL" id="OEU19137.1"/>
    </source>
</evidence>
<feature type="region of interest" description="Disordered" evidence="1">
    <location>
        <begin position="36"/>
        <end position="56"/>
    </location>
</feature>
<dbReference type="AlphaFoldDB" id="A0A1E7FLX6"/>
<dbReference type="EMBL" id="KV784356">
    <property type="protein sequence ID" value="OEU19137.1"/>
    <property type="molecule type" value="Genomic_DNA"/>
</dbReference>
<gene>
    <name evidence="2" type="ORF">FRACYDRAFT_237427</name>
</gene>
<evidence type="ECO:0000256" key="1">
    <source>
        <dbReference type="SAM" id="MobiDB-lite"/>
    </source>
</evidence>
<dbReference type="InParanoid" id="A0A1E7FLX6"/>
<protein>
    <submittedName>
        <fullName evidence="2">Uncharacterized protein</fullName>
    </submittedName>
</protein>
<feature type="compositionally biased region" description="Low complexity" evidence="1">
    <location>
        <begin position="112"/>
        <end position="123"/>
    </location>
</feature>
<evidence type="ECO:0000313" key="3">
    <source>
        <dbReference type="Proteomes" id="UP000095751"/>
    </source>
</evidence>